<protein>
    <submittedName>
        <fullName evidence="1">Uncharacterized protein</fullName>
    </submittedName>
</protein>
<name>A0ABV1FJA9_9FIRM</name>
<sequence length="220" mass="26178">MDVEIIESAGELINVYDIEPCRYHKRGLEKSNRFYQAKIDSRYMKSGERDFTKLPNLYIITILPYDPFGENYMMYQIINQCLEVPGLEYKDGLRYIYFNTTGKKGGSPAIRELLQYFQNSTETNARSERLQRIHEHVKKVKVLPEVREEFMRLDDIIYYEREEADQNRAVQDILELLEDCGEVSEELKNKIKVQTDKKTLRRWHKLAARAESLEEFKTKM</sequence>
<dbReference type="Proteomes" id="UP001438008">
    <property type="component" value="Unassembled WGS sequence"/>
</dbReference>
<dbReference type="RefSeq" id="WP_349164923.1">
    <property type="nucleotide sequence ID" value="NZ_JBBMFE010000011.1"/>
</dbReference>
<gene>
    <name evidence="1" type="ORF">WMO29_11770</name>
</gene>
<proteinExistence type="predicted"/>
<evidence type="ECO:0000313" key="2">
    <source>
        <dbReference type="Proteomes" id="UP001438008"/>
    </source>
</evidence>
<keyword evidence="2" id="KW-1185">Reference proteome</keyword>
<evidence type="ECO:0000313" key="1">
    <source>
        <dbReference type="EMBL" id="MEQ2473154.1"/>
    </source>
</evidence>
<organism evidence="1 2">
    <name type="scientific">Laedolimicola intestinihominis</name>
    <dbReference type="NCBI Taxonomy" id="3133166"/>
    <lineage>
        <taxon>Bacteria</taxon>
        <taxon>Bacillati</taxon>
        <taxon>Bacillota</taxon>
        <taxon>Clostridia</taxon>
        <taxon>Lachnospirales</taxon>
        <taxon>Lachnospiraceae</taxon>
        <taxon>Laedolimicola</taxon>
    </lineage>
</organism>
<dbReference type="EMBL" id="JBBMFE010000011">
    <property type="protein sequence ID" value="MEQ2473154.1"/>
    <property type="molecule type" value="Genomic_DNA"/>
</dbReference>
<accession>A0ABV1FJA9</accession>
<reference evidence="1 2" key="1">
    <citation type="submission" date="2024-03" db="EMBL/GenBank/DDBJ databases">
        <title>Human intestinal bacterial collection.</title>
        <authorList>
            <person name="Pauvert C."/>
            <person name="Hitch T.C.A."/>
            <person name="Clavel T."/>
        </authorList>
    </citation>
    <scope>NUCLEOTIDE SEQUENCE [LARGE SCALE GENOMIC DNA]</scope>
    <source>
        <strain evidence="1 2">CLA-AA-H132</strain>
    </source>
</reference>
<comment type="caution">
    <text evidence="1">The sequence shown here is derived from an EMBL/GenBank/DDBJ whole genome shotgun (WGS) entry which is preliminary data.</text>
</comment>